<keyword evidence="3" id="KW-1185">Reference proteome</keyword>
<evidence type="ECO:0000313" key="3">
    <source>
        <dbReference type="Proteomes" id="UP001150266"/>
    </source>
</evidence>
<comment type="caution">
    <text evidence="2">The sequence shown here is derived from an EMBL/GenBank/DDBJ whole genome shotgun (WGS) entry which is preliminary data.</text>
</comment>
<protein>
    <recommendedName>
        <fullName evidence="4">Protein kinase domain-containing protein</fullName>
    </recommendedName>
</protein>
<dbReference type="AlphaFoldDB" id="A0A9W9DUG6"/>
<dbReference type="EMBL" id="JAOTPV010000003">
    <property type="protein sequence ID" value="KAJ4486212.1"/>
    <property type="molecule type" value="Genomic_DNA"/>
</dbReference>
<feature type="chain" id="PRO_5040766049" description="Protein kinase domain-containing protein" evidence="1">
    <location>
        <begin position="23"/>
        <end position="245"/>
    </location>
</feature>
<sequence length="245" mass="26529">MHNLRFFAFVLGSLLLVAQVAPLVVPPGLLGKTWIEASIDSDVFLNEPKDKEAFSSTLAGVELGQRLTPRGKYNAGLYLLRGTYKGHPGSTLILKIMKSTNKAALGEAKALHKVGDLVASGMLSDKLVSRQPVPVIIMLKKPGDVLSATRTYKDANVAVKEQMRKQANMLKCKKVASLATSKQILHLDNHEANGLVTLSRNTVASVELIDFGVPDTYLVSQNVKEADVAENEGPICLVNLCEHDD</sequence>
<organism evidence="2 3">
    <name type="scientific">Lentinula aciculospora</name>
    <dbReference type="NCBI Taxonomy" id="153920"/>
    <lineage>
        <taxon>Eukaryota</taxon>
        <taxon>Fungi</taxon>
        <taxon>Dikarya</taxon>
        <taxon>Basidiomycota</taxon>
        <taxon>Agaricomycotina</taxon>
        <taxon>Agaricomycetes</taxon>
        <taxon>Agaricomycetidae</taxon>
        <taxon>Agaricales</taxon>
        <taxon>Marasmiineae</taxon>
        <taxon>Omphalotaceae</taxon>
        <taxon>Lentinula</taxon>
    </lineage>
</organism>
<accession>A0A9W9DUG6</accession>
<gene>
    <name evidence="2" type="ORF">J3R30DRAFT_1470421</name>
</gene>
<evidence type="ECO:0000313" key="2">
    <source>
        <dbReference type="EMBL" id="KAJ4486212.1"/>
    </source>
</evidence>
<dbReference type="OrthoDB" id="2914376at2759"/>
<evidence type="ECO:0000256" key="1">
    <source>
        <dbReference type="SAM" id="SignalP"/>
    </source>
</evidence>
<name>A0A9W9DUG6_9AGAR</name>
<keyword evidence="1" id="KW-0732">Signal</keyword>
<reference evidence="2" key="1">
    <citation type="submission" date="2022-08" db="EMBL/GenBank/DDBJ databases">
        <title>A Global Phylogenomic Analysis of the Shiitake Genus Lentinula.</title>
        <authorList>
            <consortium name="DOE Joint Genome Institute"/>
            <person name="Sierra-Patev S."/>
            <person name="Min B."/>
            <person name="Naranjo-Ortiz M."/>
            <person name="Looney B."/>
            <person name="Konkel Z."/>
            <person name="Slot J.C."/>
            <person name="Sakamoto Y."/>
            <person name="Steenwyk J.L."/>
            <person name="Rokas A."/>
            <person name="Carro J."/>
            <person name="Camarero S."/>
            <person name="Ferreira P."/>
            <person name="Molpeceres G."/>
            <person name="Ruiz-Duenas F.J."/>
            <person name="Serrano A."/>
            <person name="Henrissat B."/>
            <person name="Drula E."/>
            <person name="Hughes K.W."/>
            <person name="Mata J.L."/>
            <person name="Ishikawa N.K."/>
            <person name="Vargas-Isla R."/>
            <person name="Ushijima S."/>
            <person name="Smith C.A."/>
            <person name="Ahrendt S."/>
            <person name="Andreopoulos W."/>
            <person name="He G."/>
            <person name="Labutti K."/>
            <person name="Lipzen A."/>
            <person name="Ng V."/>
            <person name="Riley R."/>
            <person name="Sandor L."/>
            <person name="Barry K."/>
            <person name="Martinez A.T."/>
            <person name="Xiao Y."/>
            <person name="Gibbons J.G."/>
            <person name="Terashima K."/>
            <person name="Grigoriev I.V."/>
            <person name="Hibbett D.S."/>
        </authorList>
    </citation>
    <scope>NUCLEOTIDE SEQUENCE</scope>
    <source>
        <strain evidence="2">JLM2183</strain>
    </source>
</reference>
<dbReference type="Proteomes" id="UP001150266">
    <property type="component" value="Unassembled WGS sequence"/>
</dbReference>
<proteinExistence type="predicted"/>
<feature type="signal peptide" evidence="1">
    <location>
        <begin position="1"/>
        <end position="22"/>
    </location>
</feature>
<evidence type="ECO:0008006" key="4">
    <source>
        <dbReference type="Google" id="ProtNLM"/>
    </source>
</evidence>